<dbReference type="InterPro" id="IPR019557">
    <property type="entry name" value="AminoTfrase-like_pln_mobile"/>
</dbReference>
<name>A0A8B8K303_ABRPR</name>
<evidence type="ECO:0000313" key="2">
    <source>
        <dbReference type="Proteomes" id="UP000694853"/>
    </source>
</evidence>
<dbReference type="AlphaFoldDB" id="A0A8B8K303"/>
<dbReference type="InterPro" id="IPR044824">
    <property type="entry name" value="MAIN-like"/>
</dbReference>
<evidence type="ECO:0000313" key="3">
    <source>
        <dbReference type="RefSeq" id="XP_027338105.1"/>
    </source>
</evidence>
<dbReference type="OrthoDB" id="1287750at2759"/>
<dbReference type="Pfam" id="PF10536">
    <property type="entry name" value="PMD"/>
    <property type="match status" value="1"/>
</dbReference>
<dbReference type="GO" id="GO:0010073">
    <property type="term" value="P:meristem maintenance"/>
    <property type="evidence" value="ECO:0007669"/>
    <property type="project" value="InterPro"/>
</dbReference>
<organism evidence="2 3">
    <name type="scientific">Abrus precatorius</name>
    <name type="common">Indian licorice</name>
    <name type="synonym">Glycine abrus</name>
    <dbReference type="NCBI Taxonomy" id="3816"/>
    <lineage>
        <taxon>Eukaryota</taxon>
        <taxon>Viridiplantae</taxon>
        <taxon>Streptophyta</taxon>
        <taxon>Embryophyta</taxon>
        <taxon>Tracheophyta</taxon>
        <taxon>Spermatophyta</taxon>
        <taxon>Magnoliopsida</taxon>
        <taxon>eudicotyledons</taxon>
        <taxon>Gunneridae</taxon>
        <taxon>Pentapetalae</taxon>
        <taxon>rosids</taxon>
        <taxon>fabids</taxon>
        <taxon>Fabales</taxon>
        <taxon>Fabaceae</taxon>
        <taxon>Papilionoideae</taxon>
        <taxon>50 kb inversion clade</taxon>
        <taxon>NPAAA clade</taxon>
        <taxon>indigoferoid/millettioid clade</taxon>
        <taxon>Abreae</taxon>
        <taxon>Abrus</taxon>
    </lineage>
</organism>
<accession>A0A8B8K303</accession>
<dbReference type="GeneID" id="113852047"/>
<feature type="domain" description="Aminotransferase-like plant mobile" evidence="1">
    <location>
        <begin position="21"/>
        <end position="179"/>
    </location>
</feature>
<dbReference type="Proteomes" id="UP000694853">
    <property type="component" value="Unplaced"/>
</dbReference>
<reference evidence="2" key="1">
    <citation type="journal article" date="2019" name="Toxins">
        <title>Detection of Abrin-Like and Prepropulchellin-Like Toxin Genes and Transcripts Using Whole Genome Sequencing and Full-Length Transcript Sequencing of Abrus precatorius.</title>
        <authorList>
            <person name="Hovde B.T."/>
            <person name="Daligault H.E."/>
            <person name="Hanschen E.R."/>
            <person name="Kunde Y.A."/>
            <person name="Johnson M.B."/>
            <person name="Starkenburg S.R."/>
            <person name="Johnson S.L."/>
        </authorList>
    </citation>
    <scope>NUCLEOTIDE SEQUENCE [LARGE SCALE GENOMIC DNA]</scope>
</reference>
<gene>
    <name evidence="3" type="primary">LOC113852047</name>
</gene>
<protein>
    <submittedName>
        <fullName evidence="3">Protein MAIN-LIKE 2-like</fullName>
    </submittedName>
</protein>
<reference evidence="3" key="2">
    <citation type="submission" date="2025-08" db="UniProtKB">
        <authorList>
            <consortium name="RefSeq"/>
        </authorList>
    </citation>
    <scope>IDENTIFICATION</scope>
    <source>
        <tissue evidence="3">Young leaves</tissue>
    </source>
</reference>
<evidence type="ECO:0000259" key="1">
    <source>
        <dbReference type="Pfam" id="PF10536"/>
    </source>
</evidence>
<dbReference type="PANTHER" id="PTHR46033:SF8">
    <property type="entry name" value="PROTEIN MAINTENANCE OF MERISTEMS-LIKE"/>
    <property type="match status" value="1"/>
</dbReference>
<dbReference type="PANTHER" id="PTHR46033">
    <property type="entry name" value="PROTEIN MAIN-LIKE 2"/>
    <property type="match status" value="1"/>
</dbReference>
<keyword evidence="2" id="KW-1185">Reference proteome</keyword>
<dbReference type="RefSeq" id="XP_027338105.1">
    <property type="nucleotide sequence ID" value="XM_027482304.1"/>
</dbReference>
<dbReference type="KEGG" id="aprc:113852047"/>
<proteinExistence type="predicted"/>
<sequence length="179" mass="20392">MEGVPVEIFPHLTLARFAEVAQLASIPSNHQLIIVLVERWRLEIYTFHMSPRECTITLEDIIIQIGLRIDGRPVIAPTGGDRAQIVKDLLRIRPPSFAFMGNILKLTWLDEHFFHIGLHNQNAFKLTRFARAYILRLIGGFMLTNHSSCRVSVKYLSLLEDLEITGQHSWGAAALAFLY</sequence>